<evidence type="ECO:0000256" key="1">
    <source>
        <dbReference type="SAM" id="MobiDB-lite"/>
    </source>
</evidence>
<feature type="compositionally biased region" description="Polar residues" evidence="1">
    <location>
        <begin position="116"/>
        <end position="130"/>
    </location>
</feature>
<dbReference type="AlphaFoldDB" id="A0A917BZI2"/>
<keyword evidence="3" id="KW-1185">Reference proteome</keyword>
<sequence length="161" mass="17611">MKYLVFNAVVFLALGYLIAGGEPKEFKSNMEQSVQKVKAQTQAALAKPTPVSKAIPIETKVAQPIEPQPSVSQKKRVEKTEPIEEVKKPTTPPPLPSAVKVAKVEAKKAPAPSVEPITQSVEVAQTTQEPETALMSAKERSKALRQMVADMEQMFARKMTQ</sequence>
<feature type="region of interest" description="Disordered" evidence="1">
    <location>
        <begin position="59"/>
        <end position="133"/>
    </location>
</feature>
<proteinExistence type="predicted"/>
<evidence type="ECO:0000313" key="2">
    <source>
        <dbReference type="EMBL" id="GGF61578.1"/>
    </source>
</evidence>
<dbReference type="Proteomes" id="UP000632498">
    <property type="component" value="Unassembled WGS sequence"/>
</dbReference>
<evidence type="ECO:0000313" key="3">
    <source>
        <dbReference type="Proteomes" id="UP000632498"/>
    </source>
</evidence>
<accession>A0A917BZI2</accession>
<gene>
    <name evidence="2" type="ORF">GCM10011332_14230</name>
</gene>
<comment type="caution">
    <text evidence="2">The sequence shown here is derived from an EMBL/GenBank/DDBJ whole genome shotgun (WGS) entry which is preliminary data.</text>
</comment>
<name>A0A917BZI2_9PROT</name>
<protein>
    <submittedName>
        <fullName evidence="2">Uncharacterized protein</fullName>
    </submittedName>
</protein>
<dbReference type="RefSeq" id="WP_188663250.1">
    <property type="nucleotide sequence ID" value="NZ_BMHV01000008.1"/>
</dbReference>
<dbReference type="EMBL" id="BMHV01000008">
    <property type="protein sequence ID" value="GGF61578.1"/>
    <property type="molecule type" value="Genomic_DNA"/>
</dbReference>
<feature type="compositionally biased region" description="Basic and acidic residues" evidence="1">
    <location>
        <begin position="78"/>
        <end position="88"/>
    </location>
</feature>
<reference evidence="2" key="1">
    <citation type="journal article" date="2014" name="Int. J. Syst. Evol. Microbiol.">
        <title>Complete genome sequence of Corynebacterium casei LMG S-19264T (=DSM 44701T), isolated from a smear-ripened cheese.</title>
        <authorList>
            <consortium name="US DOE Joint Genome Institute (JGI-PGF)"/>
            <person name="Walter F."/>
            <person name="Albersmeier A."/>
            <person name="Kalinowski J."/>
            <person name="Ruckert C."/>
        </authorList>
    </citation>
    <scope>NUCLEOTIDE SEQUENCE</scope>
    <source>
        <strain evidence="2">CGMCC 1.15254</strain>
    </source>
</reference>
<organism evidence="2 3">
    <name type="scientific">Terasakiella brassicae</name>
    <dbReference type="NCBI Taxonomy" id="1634917"/>
    <lineage>
        <taxon>Bacteria</taxon>
        <taxon>Pseudomonadati</taxon>
        <taxon>Pseudomonadota</taxon>
        <taxon>Alphaproteobacteria</taxon>
        <taxon>Rhodospirillales</taxon>
        <taxon>Terasakiellaceae</taxon>
        <taxon>Terasakiella</taxon>
    </lineage>
</organism>
<reference evidence="2" key="2">
    <citation type="submission" date="2020-09" db="EMBL/GenBank/DDBJ databases">
        <authorList>
            <person name="Sun Q."/>
            <person name="Zhou Y."/>
        </authorList>
    </citation>
    <scope>NUCLEOTIDE SEQUENCE</scope>
    <source>
        <strain evidence="2">CGMCC 1.15254</strain>
    </source>
</reference>